<dbReference type="GO" id="GO:0016747">
    <property type="term" value="F:acyltransferase activity, transferring groups other than amino-acyl groups"/>
    <property type="evidence" value="ECO:0007669"/>
    <property type="project" value="InterPro"/>
</dbReference>
<protein>
    <recommendedName>
        <fullName evidence="1">N-acetyltransferase domain-containing protein</fullName>
    </recommendedName>
</protein>
<proteinExistence type="predicted"/>
<name>A0A314YRJ6_PRUYE</name>
<dbReference type="Proteomes" id="UP000250321">
    <property type="component" value="Unassembled WGS sequence"/>
</dbReference>
<dbReference type="InterPro" id="IPR016181">
    <property type="entry name" value="Acyl_CoA_acyltransferase"/>
</dbReference>
<reference evidence="2 3" key="1">
    <citation type="submission" date="2018-02" db="EMBL/GenBank/DDBJ databases">
        <title>Draft genome of wild Prunus yedoensis var. nudiflora.</title>
        <authorList>
            <person name="Baek S."/>
            <person name="Kim J.-H."/>
            <person name="Choi K."/>
            <person name="Kim G.-B."/>
            <person name="Cho A."/>
            <person name="Jang H."/>
            <person name="Shin C.-H."/>
            <person name="Yu H.-J."/>
            <person name="Mun J.-H."/>
        </authorList>
    </citation>
    <scope>NUCLEOTIDE SEQUENCE [LARGE SCALE GENOMIC DNA]</scope>
    <source>
        <strain evidence="3">cv. Jeju island</strain>
        <tissue evidence="2">Leaf</tissue>
    </source>
</reference>
<dbReference type="PANTHER" id="PTHR47426">
    <property type="entry name" value="ACYL-COA N-ACYLTRANSFERASES (NAT) SUPERFAMILY PROTEIN"/>
    <property type="match status" value="1"/>
</dbReference>
<dbReference type="PANTHER" id="PTHR47426:SF3">
    <property type="entry name" value="GCN5-RELATED N-ACETYLTRANSFERASE 6, CHLOROPLASTIC"/>
    <property type="match status" value="1"/>
</dbReference>
<dbReference type="OrthoDB" id="41532at2759"/>
<evidence type="ECO:0000313" key="3">
    <source>
        <dbReference type="Proteomes" id="UP000250321"/>
    </source>
</evidence>
<sequence length="528" mass="61021">MFEFHSLHTLCHFSSSYYPPQDAPNFNGHGIPNDFWHLNSLLLCRLLLSAHPPLLHNPCFASPRLADRTIAWHIGLVYQRAFYHFNAQVARDPKEAKLLVRLECGVLMAMLMMQMVVLVLSCVVQSCWVREYEGLEAEREAMTKKRSRRIAKVQEESIENAAKIAEVKAKDLDEKMKNKYGQWVKTAHALLIISVQVHRRASSFHQRIGCQDSGVNSTVKKWLNNSSSVKVKSGGRTALMLTISIHKPMLLRYSHVRIRSHQKFHKIDPVPFVKMEAKSSQTRKMEELSVKHPTPFIPKLEPSGEPDLQFDRLQTSDQDLVQEKKFEFGRFIAREAILDEELWTAAWLRAESHWEDRANDRYADSYKRKFTDQEFNAIKRRRKGEYGQKCSCIITVRKESKNVKRTVVKSVVGTLDLSIRYLLDGETFPGEREKAPPFCSINRTQSNRYGYISNLCVSKAARCQGIASSMMHFAIRLALLEGAEQVYVHVHRKNEPAQELYRKMGFEMVEKASSQLEEEQTYLLRFKT</sequence>
<dbReference type="AlphaFoldDB" id="A0A314YRJ6"/>
<dbReference type="Gene3D" id="3.40.630.30">
    <property type="match status" value="1"/>
</dbReference>
<evidence type="ECO:0000259" key="1">
    <source>
        <dbReference type="PROSITE" id="PS51186"/>
    </source>
</evidence>
<organism evidence="2 3">
    <name type="scientific">Prunus yedoensis var. nudiflora</name>
    <dbReference type="NCBI Taxonomy" id="2094558"/>
    <lineage>
        <taxon>Eukaryota</taxon>
        <taxon>Viridiplantae</taxon>
        <taxon>Streptophyta</taxon>
        <taxon>Embryophyta</taxon>
        <taxon>Tracheophyta</taxon>
        <taxon>Spermatophyta</taxon>
        <taxon>Magnoliopsida</taxon>
        <taxon>eudicotyledons</taxon>
        <taxon>Gunneridae</taxon>
        <taxon>Pentapetalae</taxon>
        <taxon>rosids</taxon>
        <taxon>fabids</taxon>
        <taxon>Rosales</taxon>
        <taxon>Rosaceae</taxon>
        <taxon>Amygdaloideae</taxon>
        <taxon>Amygdaleae</taxon>
        <taxon>Prunus</taxon>
    </lineage>
</organism>
<dbReference type="InterPro" id="IPR000182">
    <property type="entry name" value="GNAT_dom"/>
</dbReference>
<comment type="caution">
    <text evidence="2">The sequence shown here is derived from an EMBL/GenBank/DDBJ whole genome shotgun (WGS) entry which is preliminary data.</text>
</comment>
<evidence type="ECO:0000313" key="2">
    <source>
        <dbReference type="EMBL" id="PQQ09080.1"/>
    </source>
</evidence>
<accession>A0A314YRJ6</accession>
<dbReference type="EMBL" id="PJQY01000646">
    <property type="protein sequence ID" value="PQQ09080.1"/>
    <property type="molecule type" value="Genomic_DNA"/>
</dbReference>
<dbReference type="SUPFAM" id="SSF55729">
    <property type="entry name" value="Acyl-CoA N-acyltransferases (Nat)"/>
    <property type="match status" value="1"/>
</dbReference>
<dbReference type="PROSITE" id="PS51186">
    <property type="entry name" value="GNAT"/>
    <property type="match status" value="1"/>
</dbReference>
<gene>
    <name evidence="2" type="ORF">Pyn_08050</name>
</gene>
<dbReference type="Pfam" id="PF00583">
    <property type="entry name" value="Acetyltransf_1"/>
    <property type="match status" value="1"/>
</dbReference>
<dbReference type="CDD" id="cd04301">
    <property type="entry name" value="NAT_SF"/>
    <property type="match status" value="1"/>
</dbReference>
<feature type="domain" description="N-acetyltransferase" evidence="1">
    <location>
        <begin position="438"/>
        <end position="528"/>
    </location>
</feature>
<keyword evidence="3" id="KW-1185">Reference proteome</keyword>